<proteinExistence type="predicted"/>
<keyword evidence="2" id="KW-1133">Transmembrane helix</keyword>
<evidence type="ECO:0000256" key="2">
    <source>
        <dbReference type="SAM" id="Phobius"/>
    </source>
</evidence>
<organism evidence="5 6">
    <name type="scientific">Moryella indoligenes</name>
    <dbReference type="NCBI Taxonomy" id="371674"/>
    <lineage>
        <taxon>Bacteria</taxon>
        <taxon>Bacillati</taxon>
        <taxon>Bacillota</taxon>
        <taxon>Clostridia</taxon>
        <taxon>Lachnospirales</taxon>
        <taxon>Lachnospiraceae</taxon>
        <taxon>Moryella</taxon>
    </lineage>
</organism>
<keyword evidence="6" id="KW-1185">Reference proteome</keyword>
<sequence>MGKISFRPQLVAAAMLSAVLAGSFPVTAFANTGKEADCICETRCGEESVNEECPVCRSDITLCQGTEPEKAEESTKAATESVPEPEEPLTPDGNMNLVDDYGDHEASGKQFITLTTKNGNYFYLIIDRDDSGKETVHFLNQVDESDLLSLMDKEEVKEYTTRQDEESMEDKLKEEKAAKESSSAEPAQSAQAPKETKPKEKKTPSVPVGTLVLLVLTGFAAIGAYVYKKIGKKNKKDDRPDPDADYQEGEEEDYLKDIEEDEGKPEEAVESQDNGSDV</sequence>
<feature type="compositionally biased region" description="Basic and acidic residues" evidence="1">
    <location>
        <begin position="194"/>
        <end position="203"/>
    </location>
</feature>
<feature type="region of interest" description="Disordered" evidence="1">
    <location>
        <begin position="66"/>
        <end position="93"/>
    </location>
</feature>
<keyword evidence="2" id="KW-0472">Membrane</keyword>
<gene>
    <name evidence="5" type="ORF">J2S20_002283</name>
</gene>
<feature type="transmembrane region" description="Helical" evidence="2">
    <location>
        <begin position="206"/>
        <end position="227"/>
    </location>
</feature>
<evidence type="ECO:0000259" key="4">
    <source>
        <dbReference type="Pfam" id="PF14283"/>
    </source>
</evidence>
<dbReference type="Pfam" id="PF14283">
    <property type="entry name" value="CD1107-like"/>
    <property type="match status" value="2"/>
</dbReference>
<reference evidence="5" key="1">
    <citation type="submission" date="2023-07" db="EMBL/GenBank/DDBJ databases">
        <title>Genomic Encyclopedia of Type Strains, Phase IV (KMG-IV): sequencing the most valuable type-strain genomes for metagenomic binning, comparative biology and taxonomic classification.</title>
        <authorList>
            <person name="Goeker M."/>
        </authorList>
    </citation>
    <scope>NUCLEOTIDE SEQUENCE</scope>
    <source>
        <strain evidence="5">DSM 19659</strain>
    </source>
</reference>
<feature type="compositionally biased region" description="Low complexity" evidence="1">
    <location>
        <begin position="180"/>
        <end position="193"/>
    </location>
</feature>
<comment type="caution">
    <text evidence="5">The sequence shown here is derived from an EMBL/GenBank/DDBJ whole genome shotgun (WGS) entry which is preliminary data.</text>
</comment>
<keyword evidence="3" id="KW-0732">Signal</keyword>
<feature type="signal peptide" evidence="3">
    <location>
        <begin position="1"/>
        <end position="28"/>
    </location>
</feature>
<feature type="domain" description="Mobile element protein CD1107-like" evidence="4">
    <location>
        <begin position="32"/>
        <end position="84"/>
    </location>
</feature>
<evidence type="ECO:0000256" key="3">
    <source>
        <dbReference type="SAM" id="SignalP"/>
    </source>
</evidence>
<evidence type="ECO:0000256" key="1">
    <source>
        <dbReference type="SAM" id="MobiDB-lite"/>
    </source>
</evidence>
<keyword evidence="2" id="KW-0812">Transmembrane</keyword>
<evidence type="ECO:0000313" key="5">
    <source>
        <dbReference type="EMBL" id="MDQ0153562.1"/>
    </source>
</evidence>
<dbReference type="InterPro" id="IPR025376">
    <property type="entry name" value="CD1107-like_dom"/>
</dbReference>
<protein>
    <recommendedName>
        <fullName evidence="4">Mobile element protein CD1107-like domain-containing protein</fullName>
    </recommendedName>
</protein>
<feature type="chain" id="PRO_5042259096" description="Mobile element protein CD1107-like domain-containing protein" evidence="3">
    <location>
        <begin position="29"/>
        <end position="278"/>
    </location>
</feature>
<feature type="region of interest" description="Disordered" evidence="1">
    <location>
        <begin position="231"/>
        <end position="278"/>
    </location>
</feature>
<feature type="compositionally biased region" description="Basic and acidic residues" evidence="1">
    <location>
        <begin position="158"/>
        <end position="179"/>
    </location>
</feature>
<dbReference type="Proteomes" id="UP001241537">
    <property type="component" value="Unassembled WGS sequence"/>
</dbReference>
<feature type="compositionally biased region" description="Acidic residues" evidence="1">
    <location>
        <begin position="243"/>
        <end position="270"/>
    </location>
</feature>
<accession>A0AAE3VCH3</accession>
<feature type="region of interest" description="Disordered" evidence="1">
    <location>
        <begin position="158"/>
        <end position="205"/>
    </location>
</feature>
<evidence type="ECO:0000313" key="6">
    <source>
        <dbReference type="Proteomes" id="UP001241537"/>
    </source>
</evidence>
<dbReference type="RefSeq" id="WP_170065400.1">
    <property type="nucleotide sequence ID" value="NZ_JAUSTO010000024.1"/>
</dbReference>
<dbReference type="AlphaFoldDB" id="A0AAE3VCH3"/>
<feature type="domain" description="Mobile element protein CD1107-like" evidence="4">
    <location>
        <begin position="88"/>
        <end position="235"/>
    </location>
</feature>
<dbReference type="EMBL" id="JAUSTO010000024">
    <property type="protein sequence ID" value="MDQ0153562.1"/>
    <property type="molecule type" value="Genomic_DNA"/>
</dbReference>
<name>A0AAE3VCH3_9FIRM</name>